<protein>
    <submittedName>
        <fullName evidence="4">Glycerol-3-phosphate cytidylyltransferase</fullName>
        <ecNumber evidence="4">2.7.7.39</ecNumber>
    </submittedName>
</protein>
<evidence type="ECO:0000313" key="5">
    <source>
        <dbReference type="Proteomes" id="UP000317199"/>
    </source>
</evidence>
<dbReference type="AlphaFoldDB" id="A0A514BX00"/>
<organism evidence="4 5">
    <name type="scientific">Marilutibacter alkalisoli</name>
    <dbReference type="NCBI Taxonomy" id="2591633"/>
    <lineage>
        <taxon>Bacteria</taxon>
        <taxon>Pseudomonadati</taxon>
        <taxon>Pseudomonadota</taxon>
        <taxon>Gammaproteobacteria</taxon>
        <taxon>Lysobacterales</taxon>
        <taxon>Lysobacteraceae</taxon>
        <taxon>Marilutibacter</taxon>
    </lineage>
</organism>
<proteinExistence type="predicted"/>
<dbReference type="GO" id="GO:0005737">
    <property type="term" value="C:cytoplasm"/>
    <property type="evidence" value="ECO:0007669"/>
    <property type="project" value="InterPro"/>
</dbReference>
<dbReference type="InterPro" id="IPR006409">
    <property type="entry name" value="G3P_cytidylTrfase"/>
</dbReference>
<dbReference type="Gene3D" id="3.40.50.620">
    <property type="entry name" value="HUPs"/>
    <property type="match status" value="1"/>
</dbReference>
<keyword evidence="5" id="KW-1185">Reference proteome</keyword>
<evidence type="ECO:0000259" key="3">
    <source>
        <dbReference type="Pfam" id="PF01467"/>
    </source>
</evidence>
<reference evidence="4 5" key="1">
    <citation type="submission" date="2019-06" db="EMBL/GenBank/DDBJ databases">
        <title>Lysobacter alkalisoli sp. nov. isolated from saline-alkali soil.</title>
        <authorList>
            <person name="Sun J.-Q."/>
            <person name="Xu L."/>
        </authorList>
    </citation>
    <scope>NUCLEOTIDE SEQUENCE [LARGE SCALE GENOMIC DNA]</scope>
    <source>
        <strain evidence="4 5">SJ-36</strain>
    </source>
</reference>
<evidence type="ECO:0000313" key="4">
    <source>
        <dbReference type="EMBL" id="QDH71882.1"/>
    </source>
</evidence>
<feature type="domain" description="Cytidyltransferase-like" evidence="3">
    <location>
        <begin position="5"/>
        <end position="124"/>
    </location>
</feature>
<dbReference type="PANTHER" id="PTHR43793:SF1">
    <property type="entry name" value="FAD SYNTHASE"/>
    <property type="match status" value="1"/>
</dbReference>
<gene>
    <name evidence="4" type="primary">tagD</name>
    <name evidence="4" type="ORF">FKV23_13800</name>
</gene>
<dbReference type="EC" id="2.7.7.39" evidence="4"/>
<dbReference type="OrthoDB" id="9802794at2"/>
<dbReference type="GO" id="GO:0046872">
    <property type="term" value="F:metal ion binding"/>
    <property type="evidence" value="ECO:0007669"/>
    <property type="project" value="InterPro"/>
</dbReference>
<dbReference type="NCBIfam" id="TIGR01518">
    <property type="entry name" value="g3p_cytidyltrns"/>
    <property type="match status" value="1"/>
</dbReference>
<dbReference type="Pfam" id="PF01467">
    <property type="entry name" value="CTP_transf_like"/>
    <property type="match status" value="1"/>
</dbReference>
<dbReference type="EMBL" id="CP041242">
    <property type="protein sequence ID" value="QDH71882.1"/>
    <property type="molecule type" value="Genomic_DNA"/>
</dbReference>
<dbReference type="PANTHER" id="PTHR43793">
    <property type="entry name" value="FAD SYNTHASE"/>
    <property type="match status" value="1"/>
</dbReference>
<evidence type="ECO:0000256" key="1">
    <source>
        <dbReference type="ARBA" id="ARBA00022679"/>
    </source>
</evidence>
<dbReference type="InterPro" id="IPR004821">
    <property type="entry name" value="Cyt_trans-like"/>
</dbReference>
<sequence>MRTIITYGTFDILHVGHINLLRRARELGDRLIVGLSTDAFNAKKHKASLLDYGNRKVVLEAIRHVDLVIAEETWEQKVSDVKKYAVDAFVIGDDWKGEFDFLGDYCEVIYLPRTEDISSTSIKQTLLSAAR</sequence>
<keyword evidence="1 4" id="KW-0808">Transferase</keyword>
<dbReference type="InterPro" id="IPR014729">
    <property type="entry name" value="Rossmann-like_a/b/a_fold"/>
</dbReference>
<dbReference type="GO" id="GO:0047348">
    <property type="term" value="F:glycerol-3-phosphate cytidylyltransferase activity"/>
    <property type="evidence" value="ECO:0007669"/>
    <property type="project" value="UniProtKB-EC"/>
</dbReference>
<dbReference type="InterPro" id="IPR050385">
    <property type="entry name" value="Archaeal_FAD_synthase"/>
</dbReference>
<dbReference type="Proteomes" id="UP000317199">
    <property type="component" value="Chromosome"/>
</dbReference>
<keyword evidence="2 4" id="KW-0548">Nucleotidyltransferase</keyword>
<dbReference type="SUPFAM" id="SSF52374">
    <property type="entry name" value="Nucleotidylyl transferase"/>
    <property type="match status" value="1"/>
</dbReference>
<dbReference type="NCBIfam" id="TIGR00125">
    <property type="entry name" value="cyt_tran_rel"/>
    <property type="match status" value="1"/>
</dbReference>
<name>A0A514BX00_9GAMM</name>
<dbReference type="GO" id="GO:0019350">
    <property type="term" value="P:teichoic acid biosynthetic process"/>
    <property type="evidence" value="ECO:0007669"/>
    <property type="project" value="InterPro"/>
</dbReference>
<evidence type="ECO:0000256" key="2">
    <source>
        <dbReference type="ARBA" id="ARBA00022695"/>
    </source>
</evidence>
<dbReference type="KEGG" id="lyj:FKV23_13800"/>
<accession>A0A514BX00</accession>